<dbReference type="Gene3D" id="2.60.34.10">
    <property type="entry name" value="Substrate Binding Domain Of DNAk, Chain A, domain 1"/>
    <property type="match status" value="1"/>
</dbReference>
<keyword evidence="4" id="KW-0143">Chaperone</keyword>
<proteinExistence type="inferred from homology"/>
<dbReference type="PROSITE" id="PS00329">
    <property type="entry name" value="HSP70_2"/>
    <property type="match status" value="1"/>
</dbReference>
<evidence type="ECO:0008006" key="8">
    <source>
        <dbReference type="Google" id="ProtNLM"/>
    </source>
</evidence>
<dbReference type="InterPro" id="IPR013126">
    <property type="entry name" value="Hsp_70_fam"/>
</dbReference>
<dbReference type="Gene3D" id="3.90.640.10">
    <property type="entry name" value="Actin, Chain A, domain 4"/>
    <property type="match status" value="1"/>
</dbReference>
<accession>A0AAN7NZR7</accession>
<dbReference type="InterPro" id="IPR029047">
    <property type="entry name" value="HSP70_peptide-bd_sf"/>
</dbReference>
<dbReference type="SUPFAM" id="SSF100920">
    <property type="entry name" value="Heat shock protein 70kD (HSP70), peptide-binding domain"/>
    <property type="match status" value="1"/>
</dbReference>
<dbReference type="FunFam" id="3.90.640.10:FF:000003">
    <property type="entry name" value="Molecular chaperone DnaK"/>
    <property type="match status" value="1"/>
</dbReference>
<name>A0AAN7NZR7_9COLE</name>
<keyword evidence="7" id="KW-1185">Reference proteome</keyword>
<evidence type="ECO:0000313" key="6">
    <source>
        <dbReference type="EMBL" id="KAK4877045.1"/>
    </source>
</evidence>
<sequence length="637" mass="72033">MMTIDTPVIGIDLGTTHCCVGTLEGDNVHIIENLHGERTTPSYIAFTDNKEIIGKNAKERVSRNPTNVIYDSKRLIGRLFNDEYIQHNLPSWFFKITEGEENMPVIQVTRNDETLTYKPYKISAKLLTYMKKIAEQKLGQKINSAVITVPAYFNYNQRIATKKAAKLAKLHVIKIMNEPTAAALAYVHKNDINTCKNVLVFDLGGGTFDVSVVNVVDKDITVKATSGNTFLGGRDFDNNLCYFIAKKLQKTYNVNVEEIPTSIRRLNARCEKIKITLSFEEEVPLDLHNLLNNGQDVDMVITKKEFEAINEHLFKLCLTTVENCLKQAEISKEDVEKVLLVGGSTRIPRLREMLTEYFNDSERICQGINPDEAVAYGAAIEASTYKKDKNAITHRINEVTPLSLGIDVMGNVMSFVIKRNTPIPVSVTKTYITVSDRQREMTLNVYEGERALVKYNTKIGTCIINLPPRPPGYPVTVHFEIDANGILDVGTSTETGLYSKLSIEYDKHIGKAPDDALQDAIENKENDQKENEVITNWIRLKEYCINLRSLFTYKCDDFDDEEKDILEKKIDSVSIWVYNHKVDKGTKEEGEAILSKLEEVESVCDPILNKHGYNIANLCISELYKIYKLLPNCAIAQ</sequence>
<reference evidence="7" key="1">
    <citation type="submission" date="2023-01" db="EMBL/GenBank/DDBJ databases">
        <title>Key to firefly adult light organ development and bioluminescence: homeobox transcription factors regulate luciferase expression and transportation to peroxisome.</title>
        <authorList>
            <person name="Fu X."/>
        </authorList>
    </citation>
    <scope>NUCLEOTIDE SEQUENCE [LARGE SCALE GENOMIC DNA]</scope>
</reference>
<dbReference type="InterPro" id="IPR029048">
    <property type="entry name" value="HSP70_C_sf"/>
</dbReference>
<dbReference type="Gene3D" id="3.30.420.40">
    <property type="match status" value="2"/>
</dbReference>
<keyword evidence="3 5" id="KW-0067">ATP-binding</keyword>
<dbReference type="CDD" id="cd24028">
    <property type="entry name" value="ASKHA_NBD_HSP70_HSPA1-like"/>
    <property type="match status" value="1"/>
</dbReference>
<dbReference type="GO" id="GO:0140662">
    <property type="term" value="F:ATP-dependent protein folding chaperone"/>
    <property type="evidence" value="ECO:0007669"/>
    <property type="project" value="InterPro"/>
</dbReference>
<dbReference type="AlphaFoldDB" id="A0AAN7NZR7"/>
<organism evidence="6 7">
    <name type="scientific">Aquatica leii</name>
    <dbReference type="NCBI Taxonomy" id="1421715"/>
    <lineage>
        <taxon>Eukaryota</taxon>
        <taxon>Metazoa</taxon>
        <taxon>Ecdysozoa</taxon>
        <taxon>Arthropoda</taxon>
        <taxon>Hexapoda</taxon>
        <taxon>Insecta</taxon>
        <taxon>Pterygota</taxon>
        <taxon>Neoptera</taxon>
        <taxon>Endopterygota</taxon>
        <taxon>Coleoptera</taxon>
        <taxon>Polyphaga</taxon>
        <taxon>Elateriformia</taxon>
        <taxon>Elateroidea</taxon>
        <taxon>Lampyridae</taxon>
        <taxon>Luciolinae</taxon>
        <taxon>Aquatica</taxon>
    </lineage>
</organism>
<evidence type="ECO:0000313" key="7">
    <source>
        <dbReference type="Proteomes" id="UP001353858"/>
    </source>
</evidence>
<keyword evidence="2 5" id="KW-0547">Nucleotide-binding</keyword>
<evidence type="ECO:0000256" key="1">
    <source>
        <dbReference type="ARBA" id="ARBA00007381"/>
    </source>
</evidence>
<dbReference type="FunFam" id="3.30.420.40:FF:000046">
    <property type="entry name" value="Chaperone protein HscA"/>
    <property type="match status" value="1"/>
</dbReference>
<dbReference type="InterPro" id="IPR018181">
    <property type="entry name" value="Heat_shock_70_CS"/>
</dbReference>
<dbReference type="GO" id="GO:0006950">
    <property type="term" value="P:response to stress"/>
    <property type="evidence" value="ECO:0007669"/>
    <property type="project" value="UniProtKB-ARBA"/>
</dbReference>
<gene>
    <name evidence="6" type="ORF">RN001_009551</name>
</gene>
<dbReference type="InterPro" id="IPR043129">
    <property type="entry name" value="ATPase_NBD"/>
</dbReference>
<dbReference type="PRINTS" id="PR00301">
    <property type="entry name" value="HEATSHOCK70"/>
</dbReference>
<comment type="caution">
    <text evidence="6">The sequence shown here is derived from an EMBL/GenBank/DDBJ whole genome shotgun (WGS) entry which is preliminary data.</text>
</comment>
<dbReference type="SUPFAM" id="SSF100934">
    <property type="entry name" value="Heat shock protein 70kD (HSP70), C-terminal subdomain"/>
    <property type="match status" value="1"/>
</dbReference>
<dbReference type="Gene3D" id="3.30.30.30">
    <property type="match status" value="1"/>
</dbReference>
<dbReference type="FunFam" id="3.30.30.30:FF:000001">
    <property type="entry name" value="heat shock 70 kDa protein-like"/>
    <property type="match status" value="1"/>
</dbReference>
<dbReference type="EMBL" id="JARPUR010000004">
    <property type="protein sequence ID" value="KAK4877045.1"/>
    <property type="molecule type" value="Genomic_DNA"/>
</dbReference>
<evidence type="ECO:0000256" key="5">
    <source>
        <dbReference type="RuleBase" id="RU003322"/>
    </source>
</evidence>
<dbReference type="PANTHER" id="PTHR19375">
    <property type="entry name" value="HEAT SHOCK PROTEIN 70KDA"/>
    <property type="match status" value="1"/>
</dbReference>
<protein>
    <recommendedName>
        <fullName evidence="8">Heat shock protein 70</fullName>
    </recommendedName>
</protein>
<dbReference type="Proteomes" id="UP001353858">
    <property type="component" value="Unassembled WGS sequence"/>
</dbReference>
<dbReference type="GO" id="GO:0005524">
    <property type="term" value="F:ATP binding"/>
    <property type="evidence" value="ECO:0007669"/>
    <property type="project" value="UniProtKB-KW"/>
</dbReference>
<dbReference type="SUPFAM" id="SSF53067">
    <property type="entry name" value="Actin-like ATPase domain"/>
    <property type="match status" value="2"/>
</dbReference>
<dbReference type="PROSITE" id="PS01036">
    <property type="entry name" value="HSP70_3"/>
    <property type="match status" value="1"/>
</dbReference>
<dbReference type="PROSITE" id="PS00297">
    <property type="entry name" value="HSP70_1"/>
    <property type="match status" value="1"/>
</dbReference>
<evidence type="ECO:0000256" key="3">
    <source>
        <dbReference type="ARBA" id="ARBA00022840"/>
    </source>
</evidence>
<evidence type="ECO:0000256" key="2">
    <source>
        <dbReference type="ARBA" id="ARBA00022741"/>
    </source>
</evidence>
<comment type="similarity">
    <text evidence="1 5">Belongs to the heat shock protein 70 family.</text>
</comment>
<dbReference type="Pfam" id="PF00012">
    <property type="entry name" value="HSP70"/>
    <property type="match status" value="1"/>
</dbReference>
<evidence type="ECO:0000256" key="4">
    <source>
        <dbReference type="ARBA" id="ARBA00023186"/>
    </source>
</evidence>
<dbReference type="Gene3D" id="1.20.1270.10">
    <property type="match status" value="1"/>
</dbReference>